<keyword evidence="3" id="KW-1185">Reference proteome</keyword>
<name>A0AA36CMZ4_9BILA</name>
<protein>
    <submittedName>
        <fullName evidence="2">Uncharacterized protein</fullName>
    </submittedName>
</protein>
<organism evidence="2 3">
    <name type="scientific">Mesorhabditis spiculigera</name>
    <dbReference type="NCBI Taxonomy" id="96644"/>
    <lineage>
        <taxon>Eukaryota</taxon>
        <taxon>Metazoa</taxon>
        <taxon>Ecdysozoa</taxon>
        <taxon>Nematoda</taxon>
        <taxon>Chromadorea</taxon>
        <taxon>Rhabditida</taxon>
        <taxon>Rhabditina</taxon>
        <taxon>Rhabditomorpha</taxon>
        <taxon>Rhabditoidea</taxon>
        <taxon>Rhabditidae</taxon>
        <taxon>Mesorhabditinae</taxon>
        <taxon>Mesorhabditis</taxon>
    </lineage>
</organism>
<feature type="compositionally biased region" description="Basic and acidic residues" evidence="1">
    <location>
        <begin position="759"/>
        <end position="788"/>
    </location>
</feature>
<dbReference type="EMBL" id="CATQJA010002557">
    <property type="protein sequence ID" value="CAJ0571340.1"/>
    <property type="molecule type" value="Genomic_DNA"/>
</dbReference>
<dbReference type="Proteomes" id="UP001177023">
    <property type="component" value="Unassembled WGS sequence"/>
</dbReference>
<feature type="region of interest" description="Disordered" evidence="1">
    <location>
        <begin position="644"/>
        <end position="670"/>
    </location>
</feature>
<evidence type="ECO:0000313" key="3">
    <source>
        <dbReference type="Proteomes" id="UP001177023"/>
    </source>
</evidence>
<evidence type="ECO:0000313" key="2">
    <source>
        <dbReference type="EMBL" id="CAJ0571340.1"/>
    </source>
</evidence>
<feature type="region of interest" description="Disordered" evidence="1">
    <location>
        <begin position="823"/>
        <end position="860"/>
    </location>
</feature>
<feature type="compositionally biased region" description="Acidic residues" evidence="1">
    <location>
        <begin position="705"/>
        <end position="714"/>
    </location>
</feature>
<feature type="region of interest" description="Disordered" evidence="1">
    <location>
        <begin position="397"/>
        <end position="466"/>
    </location>
</feature>
<reference evidence="2" key="1">
    <citation type="submission" date="2023-06" db="EMBL/GenBank/DDBJ databases">
        <authorList>
            <person name="Delattre M."/>
        </authorList>
    </citation>
    <scope>NUCLEOTIDE SEQUENCE</scope>
    <source>
        <strain evidence="2">AF72</strain>
    </source>
</reference>
<sequence>MRLLLGLFCLGSSALALKNVFVSSPFDNFRIECPKKSGANGLGVRMVESVGAKRQDVVFEMSCDEVSELYPWKNIPQGIVDMEREDCHYSHMFDPIIDEESQLSCGNREYLAGIIRIAETKIQIMCCRLRSREEFNCDEQVFNKPLGPTRSTIIENDNMLINSIAVKDMQYRVRFCDFSPRSIEAIYEDLPANKKKEFLASTTEASLIQPAEESNELGDNSKPSQPTTTRSQPTLLPSSGSSTEPKLTLIRLNMDGSFAGAEEITAKEFMETPNPAPEREQANSASNSVEDEPVLHQNQKPEPVVPMVEMSTEQQDSQEQPQFVKGRKFGNRPHAHGLPSLHSQGKAVPPMVSDILKRIESASSEKVKTEIFKESIAQLLGERLPEFEQMSAPKRVLPTTTTTTPTTTTTTPTTTPTTTTRTTTTTTRGTTTTTEAPTTTRAPTTTTTTTTRAPTTTTTTTTTAEPETTVPLKVFKRPEYQAPETSAEAGKQIVDVSKITFADSDFPQPPSSAEQEVEQTTEAVHVPIPAELPQSADFIMLKSLKKGPIRRAPIRAFRKHVDLWSEEGGEEPNFADILDAETLKLEKEVEKNKQKKKLLKKLMEALSLSDNSGEVFVPASTEKSQEEKPRRRKIIRKIIRKVRKTTPTPTTTTEPEPEYLDPEHTTTTSSRDDIVKSYQELKLKENSIVFHTADNAKHIDEETEYSPFDDEEADQPAPTRNPTIELGFQQDMDVEEAARRLTENKHEIRRMQSTQQNEGKPREETEPRKQPVRTTTEKASEEKPSKEELQFENLVSDEPILFPEFNEKDGVTTATMEMPKEEITTTTPVPTTSTRRSAPKRLKEAAKRHTTPQPDYPDLPEELVPMQVTKKYKFHKKKHPTEFYPTVTTTEHATTEATTTETSFPEPTTTDADWLAWQAAQTTMVAETTTEESDNYDFSKYFHTLRPRLQKQQRYLTFCTKDTALRDRSNMVIACGDQDGEWYPTRCPESAGCFDSEDATYKICCNVSNG</sequence>
<feature type="region of interest" description="Disordered" evidence="1">
    <location>
        <begin position="271"/>
        <end position="295"/>
    </location>
</feature>
<comment type="caution">
    <text evidence="2">The sequence shown here is derived from an EMBL/GenBank/DDBJ whole genome shotgun (WGS) entry which is preliminary data.</text>
</comment>
<proteinExistence type="predicted"/>
<feature type="compositionally biased region" description="Low complexity" evidence="1">
    <location>
        <begin position="398"/>
        <end position="466"/>
    </location>
</feature>
<feature type="compositionally biased region" description="Low complexity" evidence="1">
    <location>
        <begin position="824"/>
        <end position="836"/>
    </location>
</feature>
<feature type="region of interest" description="Disordered" evidence="1">
    <location>
        <begin position="208"/>
        <end position="245"/>
    </location>
</feature>
<dbReference type="AlphaFoldDB" id="A0AA36CMZ4"/>
<feature type="region of interest" description="Disordered" evidence="1">
    <location>
        <begin position="705"/>
        <end position="788"/>
    </location>
</feature>
<feature type="compositionally biased region" description="Low complexity" evidence="1">
    <location>
        <begin position="645"/>
        <end position="654"/>
    </location>
</feature>
<feature type="compositionally biased region" description="Low complexity" evidence="1">
    <location>
        <begin position="223"/>
        <end position="239"/>
    </location>
</feature>
<feature type="compositionally biased region" description="Basic and acidic residues" evidence="1">
    <location>
        <begin position="736"/>
        <end position="750"/>
    </location>
</feature>
<feature type="non-terminal residue" evidence="2">
    <location>
        <position position="1010"/>
    </location>
</feature>
<gene>
    <name evidence="2" type="ORF">MSPICULIGERA_LOCUS9749</name>
</gene>
<accession>A0AA36CMZ4</accession>
<evidence type="ECO:0000256" key="1">
    <source>
        <dbReference type="SAM" id="MobiDB-lite"/>
    </source>
</evidence>